<protein>
    <submittedName>
        <fullName evidence="1">Uncharacterized protein</fullName>
    </submittedName>
</protein>
<dbReference type="EMBL" id="CAAALY010246873">
    <property type="protein sequence ID" value="VEL34041.1"/>
    <property type="molecule type" value="Genomic_DNA"/>
</dbReference>
<comment type="caution">
    <text evidence="1">The sequence shown here is derived from an EMBL/GenBank/DDBJ whole genome shotgun (WGS) entry which is preliminary data.</text>
</comment>
<evidence type="ECO:0000313" key="1">
    <source>
        <dbReference type="EMBL" id="VEL34041.1"/>
    </source>
</evidence>
<accession>A0A3S5B5B3</accession>
<dbReference type="Proteomes" id="UP000784294">
    <property type="component" value="Unassembled WGS sequence"/>
</dbReference>
<organism evidence="1 2">
    <name type="scientific">Protopolystoma xenopodis</name>
    <dbReference type="NCBI Taxonomy" id="117903"/>
    <lineage>
        <taxon>Eukaryota</taxon>
        <taxon>Metazoa</taxon>
        <taxon>Spiralia</taxon>
        <taxon>Lophotrochozoa</taxon>
        <taxon>Platyhelminthes</taxon>
        <taxon>Monogenea</taxon>
        <taxon>Polyopisthocotylea</taxon>
        <taxon>Polystomatidea</taxon>
        <taxon>Polystomatidae</taxon>
        <taxon>Protopolystoma</taxon>
    </lineage>
</organism>
<evidence type="ECO:0000313" key="2">
    <source>
        <dbReference type="Proteomes" id="UP000784294"/>
    </source>
</evidence>
<keyword evidence="2" id="KW-1185">Reference proteome</keyword>
<dbReference type="AlphaFoldDB" id="A0A3S5B5B3"/>
<gene>
    <name evidence="1" type="ORF">PXEA_LOCUS27481</name>
</gene>
<sequence>METDTDGRTDWLRSVCGFCLLSASFASYPCSLTFSHRPPTRTATRPLLIAFRGDVAAELVGDSATSVPKRREAVLARKEVTRSVKAANPNVFFLLPKKVKLGVAATSCWDTLSPTGMTTASRSNRTGSMGVLST</sequence>
<reference evidence="1" key="1">
    <citation type="submission" date="2018-11" db="EMBL/GenBank/DDBJ databases">
        <authorList>
            <consortium name="Pathogen Informatics"/>
        </authorList>
    </citation>
    <scope>NUCLEOTIDE SEQUENCE</scope>
</reference>
<proteinExistence type="predicted"/>
<name>A0A3S5B5B3_9PLAT</name>